<sequence length="373" mass="40265">MQLGTGPPPPPSGDQAPGTASPKPPPLPAGSLPPFPPYFEGAPFPPPLWLRNTYRQWVPQPPPRGIKRTRRRLSRNRDPGHLALSPIRLRPFIPKLKLTRPLPPSAAPPPPKIRLKPHRPGAGEQEPVYKAELVEELKGCGRGPRAGSPAPLADGSARSGLADSSSGSSGEDDDCKGCPRGEHGRDDLAFLAACPRRTGCASVSVWSSDSLDESKSSSSEVTSPDMCDLSSGDGASVPASSKDARPTVPPLTVRLHTQSVSKCVTEDGRTVAVGDIVWGKVHGFPWWPARVLDISLSQKEDGEPSWQEAKVSWFGSPTTSFLSISKLSPFSEFFKLRFNRKKKGMYRKAITEAANAAQHMAPEIRELLTQFET</sequence>
<keyword evidence="1" id="KW-0805">Transcription regulation</keyword>
<dbReference type="GO" id="GO:0010369">
    <property type="term" value="C:chromocenter"/>
    <property type="evidence" value="ECO:0007669"/>
    <property type="project" value="TreeGrafter"/>
</dbReference>
<feature type="region of interest" description="Disordered" evidence="3">
    <location>
        <begin position="56"/>
        <end position="176"/>
    </location>
</feature>
<feature type="compositionally biased region" description="Low complexity" evidence="3">
    <location>
        <begin position="153"/>
        <end position="169"/>
    </location>
</feature>
<dbReference type="SMART" id="SM00293">
    <property type="entry name" value="PWWP"/>
    <property type="match status" value="1"/>
</dbReference>
<protein>
    <submittedName>
        <fullName evidence="6">LOW QUALITY PROTEIN: PWWP domain-containing protein 2B</fullName>
    </submittedName>
</protein>
<dbReference type="FunCoup" id="A0A341CTU8">
    <property type="interactions" value="111"/>
</dbReference>
<dbReference type="Gene3D" id="2.30.30.140">
    <property type="match status" value="1"/>
</dbReference>
<accession>A0A341CTU8</accession>
<evidence type="ECO:0000256" key="1">
    <source>
        <dbReference type="ARBA" id="ARBA00023015"/>
    </source>
</evidence>
<gene>
    <name evidence="6" type="primary">PWWP2B</name>
</gene>
<dbReference type="STRING" id="1706337.A0A341CTU8"/>
<dbReference type="GeneID" id="112411304"/>
<dbReference type="Proteomes" id="UP000252040">
    <property type="component" value="Unplaced"/>
</dbReference>
<feature type="region of interest" description="Disordered" evidence="3">
    <location>
        <begin position="1"/>
        <end position="38"/>
    </location>
</feature>
<feature type="compositionally biased region" description="Basic residues" evidence="3">
    <location>
        <begin position="65"/>
        <end position="74"/>
    </location>
</feature>
<dbReference type="KEGG" id="nasi:112411304"/>
<evidence type="ECO:0000256" key="2">
    <source>
        <dbReference type="ARBA" id="ARBA00023163"/>
    </source>
</evidence>
<dbReference type="PROSITE" id="PS50812">
    <property type="entry name" value="PWWP"/>
    <property type="match status" value="1"/>
</dbReference>
<dbReference type="GO" id="GO:0003682">
    <property type="term" value="F:chromatin binding"/>
    <property type="evidence" value="ECO:0007669"/>
    <property type="project" value="TreeGrafter"/>
</dbReference>
<organism evidence="5 6">
    <name type="scientific">Neophocaena asiaeorientalis asiaeorientalis</name>
    <name type="common">Yangtze finless porpoise</name>
    <name type="synonym">Neophocaena phocaenoides subsp. asiaeorientalis</name>
    <dbReference type="NCBI Taxonomy" id="1706337"/>
    <lineage>
        <taxon>Eukaryota</taxon>
        <taxon>Metazoa</taxon>
        <taxon>Chordata</taxon>
        <taxon>Craniata</taxon>
        <taxon>Vertebrata</taxon>
        <taxon>Euteleostomi</taxon>
        <taxon>Mammalia</taxon>
        <taxon>Eutheria</taxon>
        <taxon>Laurasiatheria</taxon>
        <taxon>Artiodactyla</taxon>
        <taxon>Whippomorpha</taxon>
        <taxon>Cetacea</taxon>
        <taxon>Odontoceti</taxon>
        <taxon>Phocoenidae</taxon>
        <taxon>Neophocaena</taxon>
    </lineage>
</organism>
<dbReference type="CTD" id="170394"/>
<reference evidence="6" key="1">
    <citation type="submission" date="2025-08" db="UniProtKB">
        <authorList>
            <consortium name="RefSeq"/>
        </authorList>
    </citation>
    <scope>IDENTIFICATION</scope>
    <source>
        <tissue evidence="6">Meat</tissue>
    </source>
</reference>
<proteinExistence type="predicted"/>
<dbReference type="SUPFAM" id="SSF63748">
    <property type="entry name" value="Tudor/PWWP/MBT"/>
    <property type="match status" value="1"/>
</dbReference>
<dbReference type="Pfam" id="PF00855">
    <property type="entry name" value="PWWP"/>
    <property type="match status" value="1"/>
</dbReference>
<evidence type="ECO:0000259" key="4">
    <source>
        <dbReference type="PROSITE" id="PS50812"/>
    </source>
</evidence>
<dbReference type="InParanoid" id="A0A341CTU8"/>
<evidence type="ECO:0000256" key="3">
    <source>
        <dbReference type="SAM" id="MobiDB-lite"/>
    </source>
</evidence>
<dbReference type="RefSeq" id="XP_024618096.1">
    <property type="nucleotide sequence ID" value="XM_024762328.1"/>
</dbReference>
<name>A0A341CTU8_NEOAA</name>
<dbReference type="GO" id="GO:0005634">
    <property type="term" value="C:nucleus"/>
    <property type="evidence" value="ECO:0007669"/>
    <property type="project" value="TreeGrafter"/>
</dbReference>
<feature type="region of interest" description="Disordered" evidence="3">
    <location>
        <begin position="210"/>
        <end position="248"/>
    </location>
</feature>
<evidence type="ECO:0000313" key="6">
    <source>
        <dbReference type="RefSeq" id="XP_024618096.1"/>
    </source>
</evidence>
<keyword evidence="5" id="KW-1185">Reference proteome</keyword>
<dbReference type="FunFam" id="2.30.30.140:FF:000036">
    <property type="entry name" value="PWWP domain-containing protein 2A"/>
    <property type="match status" value="1"/>
</dbReference>
<dbReference type="PANTHER" id="PTHR16112:SF22">
    <property type="entry name" value="PWWP DOMAIN-CONTAINING 2B"/>
    <property type="match status" value="1"/>
</dbReference>
<dbReference type="PANTHER" id="PTHR16112">
    <property type="entry name" value="METHYL-CPG BINDING PROTEIN, DROSOPHILA"/>
    <property type="match status" value="1"/>
</dbReference>
<dbReference type="AlphaFoldDB" id="A0A341CTU8"/>
<feature type="domain" description="PWWP" evidence="4">
    <location>
        <begin position="273"/>
        <end position="333"/>
    </location>
</feature>
<dbReference type="CDD" id="cd20153">
    <property type="entry name" value="PWWP_PWWP2B"/>
    <property type="match status" value="1"/>
</dbReference>
<feature type="compositionally biased region" description="Basic and acidic residues" evidence="3">
    <location>
        <begin position="127"/>
        <end position="139"/>
    </location>
</feature>
<keyword evidence="2" id="KW-0804">Transcription</keyword>
<evidence type="ECO:0000313" key="5">
    <source>
        <dbReference type="Proteomes" id="UP000252040"/>
    </source>
</evidence>
<dbReference type="InterPro" id="IPR000313">
    <property type="entry name" value="PWWP_dom"/>
</dbReference>
<feature type="compositionally biased region" description="Pro residues" evidence="3">
    <location>
        <begin position="101"/>
        <end position="112"/>
    </location>
</feature>
<feature type="compositionally biased region" description="Pro residues" evidence="3">
    <location>
        <begin position="1"/>
        <end position="12"/>
    </location>
</feature>
<feature type="compositionally biased region" description="Pro residues" evidence="3">
    <location>
        <begin position="22"/>
        <end position="38"/>
    </location>
</feature>